<sequence>MMLTPVLPSVAVIADAHFHDTAADFGFPGIEIDGQRITMRSWSETRDSTRVFNESADALHAALEEVRRRGIRHVVLLGDYTDDGQRETTQTLKGILERHRDAHGTAFYALPGNHDIFGPCGRHQTKEFLVENGERLSVSSDAKRAGERVVISERMYCDGYPEGLGPMAAFGYFRQPDYLHWETPFGLSDAPQDRLYEVGSPDGSNVYMLMDASYLVEPEPGLWLMMIDANIFEPRDGSFERGEEAAFIDSTAAGWNALLRCKPFLLDWIADVRARAEALGKTLLGFSHYPALDPFDGASSVESALFGKTTAVRRMPLKAVGDALIKTGLAVHFSGHLHVEGVTRRGEGERSLTNIAVPSLVAFPPAFKVVHPSRQEIAVETVEMAHLPVNGRICRGYAQEMAFAGEAQDAAFVAGDYGSFLRDHQRALIKYRYFPREWTAEIVAAMAGKTVRDVVGLLGEKSIASEQADMPMIELITDWYCLRQGVGLALPQITPQRLSLYRILADRLGRKADRHDGSIEGFLEIFFAALGLFLDRAEASPRRVELRPTRKQEPVSV</sequence>
<dbReference type="CDD" id="cd00838">
    <property type="entry name" value="MPP_superfamily"/>
    <property type="match status" value="1"/>
</dbReference>
<reference evidence="2 3" key="1">
    <citation type="submission" date="2016-10" db="EMBL/GenBank/DDBJ databases">
        <authorList>
            <person name="Varghese N."/>
            <person name="Submissions S."/>
        </authorList>
    </citation>
    <scope>NUCLEOTIDE SEQUENCE [LARGE SCALE GENOMIC DNA]</scope>
    <source>
        <strain evidence="2 3">PDC82</strain>
    </source>
</reference>
<accession>A0A7Z7BQW8</accession>
<dbReference type="GO" id="GO:0016787">
    <property type="term" value="F:hydrolase activity"/>
    <property type="evidence" value="ECO:0007669"/>
    <property type="project" value="InterPro"/>
</dbReference>
<dbReference type="AlphaFoldDB" id="A0A7Z7BQW8"/>
<evidence type="ECO:0000313" key="2">
    <source>
        <dbReference type="EMBL" id="SDK18114.1"/>
    </source>
</evidence>
<protein>
    <submittedName>
        <fullName evidence="2">Calcineurin-like phosphoesterase</fullName>
    </submittedName>
</protein>
<organism evidence="2 3">
    <name type="scientific">Agrobacterium fabrum</name>
    <dbReference type="NCBI Taxonomy" id="1176649"/>
    <lineage>
        <taxon>Bacteria</taxon>
        <taxon>Pseudomonadati</taxon>
        <taxon>Pseudomonadota</taxon>
        <taxon>Alphaproteobacteria</taxon>
        <taxon>Hyphomicrobiales</taxon>
        <taxon>Rhizobiaceae</taxon>
        <taxon>Rhizobium/Agrobacterium group</taxon>
        <taxon>Agrobacterium</taxon>
        <taxon>Agrobacterium tumefaciens complex</taxon>
    </lineage>
</organism>
<dbReference type="InterPro" id="IPR004843">
    <property type="entry name" value="Calcineurin-like_PHP"/>
</dbReference>
<dbReference type="Proteomes" id="UP000198917">
    <property type="component" value="Unassembled WGS sequence"/>
</dbReference>
<dbReference type="Gene3D" id="3.60.21.10">
    <property type="match status" value="2"/>
</dbReference>
<name>A0A7Z7BQW8_9HYPH</name>
<dbReference type="Pfam" id="PF00149">
    <property type="entry name" value="Metallophos"/>
    <property type="match status" value="1"/>
</dbReference>
<proteinExistence type="predicted"/>
<comment type="caution">
    <text evidence="2">The sequence shown here is derived from an EMBL/GenBank/DDBJ whole genome shotgun (WGS) entry which is preliminary data.</text>
</comment>
<evidence type="ECO:0000313" key="3">
    <source>
        <dbReference type="Proteomes" id="UP000198917"/>
    </source>
</evidence>
<evidence type="ECO:0000259" key="1">
    <source>
        <dbReference type="Pfam" id="PF00149"/>
    </source>
</evidence>
<gene>
    <name evidence="2" type="ORF">SAMN05428983_4116</name>
</gene>
<dbReference type="InterPro" id="IPR029052">
    <property type="entry name" value="Metallo-depent_PP-like"/>
</dbReference>
<dbReference type="EMBL" id="FNEW01000005">
    <property type="protein sequence ID" value="SDK18114.1"/>
    <property type="molecule type" value="Genomic_DNA"/>
</dbReference>
<feature type="domain" description="Calcineurin-like phosphoesterase" evidence="1">
    <location>
        <begin position="10"/>
        <end position="125"/>
    </location>
</feature>
<dbReference type="SUPFAM" id="SSF56300">
    <property type="entry name" value="Metallo-dependent phosphatases"/>
    <property type="match status" value="1"/>
</dbReference>